<name>A0A923EDT5_CLOTT</name>
<dbReference type="Gene3D" id="3.10.580.10">
    <property type="entry name" value="CBS-domain"/>
    <property type="match status" value="1"/>
</dbReference>
<evidence type="ECO:0000256" key="1">
    <source>
        <dbReference type="PROSITE-ProRule" id="PRU00703"/>
    </source>
</evidence>
<dbReference type="SUPFAM" id="SSF158791">
    <property type="entry name" value="MgtE N-terminal domain-like"/>
    <property type="match status" value="1"/>
</dbReference>
<keyword evidence="1" id="KW-0129">CBS domain</keyword>
<evidence type="ECO:0000259" key="2">
    <source>
        <dbReference type="PROSITE" id="PS51371"/>
    </source>
</evidence>
<evidence type="ECO:0000313" key="3">
    <source>
        <dbReference type="EMBL" id="MBC2399434.1"/>
    </source>
</evidence>
<dbReference type="InterPro" id="IPR006669">
    <property type="entry name" value="MgtE_transporter"/>
</dbReference>
<dbReference type="InterPro" id="IPR038076">
    <property type="entry name" value="MgtE_N_sf"/>
</dbReference>
<dbReference type="InterPro" id="IPR027275">
    <property type="entry name" value="PRC-brl_dom"/>
</dbReference>
<accession>A0A923EDT5</accession>
<proteinExistence type="predicted"/>
<dbReference type="SUPFAM" id="SSF54631">
    <property type="entry name" value="CBS-domain pair"/>
    <property type="match status" value="1"/>
</dbReference>
<feature type="domain" description="CBS" evidence="2">
    <location>
        <begin position="294"/>
        <end position="357"/>
    </location>
</feature>
<dbReference type="EMBL" id="JAAZWO010000028">
    <property type="protein sequence ID" value="MBC2399434.1"/>
    <property type="molecule type" value="Genomic_DNA"/>
</dbReference>
<dbReference type="InterPro" id="IPR006668">
    <property type="entry name" value="Mg_transptr_MgtE_intracell_dom"/>
</dbReference>
<dbReference type="Proteomes" id="UP000563151">
    <property type="component" value="Unassembled WGS sequence"/>
</dbReference>
<dbReference type="AlphaFoldDB" id="A0A923EDT5"/>
<dbReference type="InterPro" id="IPR046342">
    <property type="entry name" value="CBS_dom_sf"/>
</dbReference>
<feature type="domain" description="CBS" evidence="2">
    <location>
        <begin position="358"/>
        <end position="415"/>
    </location>
</feature>
<dbReference type="PROSITE" id="PS51371">
    <property type="entry name" value="CBS"/>
    <property type="match status" value="2"/>
</dbReference>
<dbReference type="Pfam" id="PF03448">
    <property type="entry name" value="MgtE_N"/>
    <property type="match status" value="1"/>
</dbReference>
<comment type="caution">
    <text evidence="3">The sequence shown here is derived from an EMBL/GenBank/DDBJ whole genome shotgun (WGS) entry which is preliminary data.</text>
</comment>
<dbReference type="GO" id="GO:0016020">
    <property type="term" value="C:membrane"/>
    <property type="evidence" value="ECO:0007669"/>
    <property type="project" value="InterPro"/>
</dbReference>
<sequence>MKKMASFFLSKVLYKKVYDEFGDNIGKLWDIYVTTEDGFPRAIGYKLKKGREVFNYEFKSISFYQDDSGRMQVEVKGARDIIPRTYSYLLSKHLLHKQIVDINGKKIVKVNDLRMAEIAGELKVIAVDTGIFALGRRLGVECLLENIYNFFDKKPKDSLIMWDSVESLEMVSDNLKLSVSYQKLSKLHPADLADILESMDTRYRKKIFESIDEDLAANVLEEIQPEIQADILENLSQDKRVEVLESMPNDEIADILDGVDEETAEKILLTMEKEDAEEVRDLMKYEEEVVGSIMNKDFISFNINITAGETIELLRDIKPDDEVIYYIYIVEDDEKLKGVISLRDLIISSPDNKLMDIMNEDLIKIKDNQSIDEAAELSIKYDLLSIPVVTEEEKLCGIVVINDIIEDVLAPNWKRRFKKAG</sequence>
<dbReference type="PANTHER" id="PTHR43773:SF1">
    <property type="entry name" value="MAGNESIUM TRANSPORTER MGTE"/>
    <property type="match status" value="1"/>
</dbReference>
<dbReference type="GO" id="GO:0015095">
    <property type="term" value="F:magnesium ion transmembrane transporter activity"/>
    <property type="evidence" value="ECO:0007669"/>
    <property type="project" value="InterPro"/>
</dbReference>
<dbReference type="Pfam" id="PF00571">
    <property type="entry name" value="CBS"/>
    <property type="match status" value="2"/>
</dbReference>
<dbReference type="SMART" id="SM00116">
    <property type="entry name" value="CBS"/>
    <property type="match status" value="2"/>
</dbReference>
<dbReference type="Gene3D" id="1.25.60.10">
    <property type="entry name" value="MgtE N-terminal domain-like"/>
    <property type="match status" value="1"/>
</dbReference>
<dbReference type="RefSeq" id="WP_035150911.1">
    <property type="nucleotide sequence ID" value="NZ_JAAZWO010000028.1"/>
</dbReference>
<dbReference type="PANTHER" id="PTHR43773">
    <property type="entry name" value="MAGNESIUM TRANSPORTER MGTE"/>
    <property type="match status" value="1"/>
</dbReference>
<reference evidence="3 4" key="1">
    <citation type="submission" date="2020-04" db="EMBL/GenBank/DDBJ databases">
        <title>Genomic insights into acetone-butanol-ethanol (ABE) fermentation by sequencing solventogenic clostridia strains.</title>
        <authorList>
            <person name="Brown S."/>
        </authorList>
    </citation>
    <scope>NUCLEOTIDE SEQUENCE [LARGE SCALE GENOMIC DNA]</scope>
    <source>
        <strain evidence="3 4">DJ011</strain>
    </source>
</reference>
<protein>
    <submittedName>
        <fullName evidence="3">Magnesium transporter</fullName>
    </submittedName>
</protein>
<organism evidence="3 4">
    <name type="scientific">Clostridium tetanomorphum</name>
    <dbReference type="NCBI Taxonomy" id="1553"/>
    <lineage>
        <taxon>Bacteria</taxon>
        <taxon>Bacillati</taxon>
        <taxon>Bacillota</taxon>
        <taxon>Clostridia</taxon>
        <taxon>Eubacteriales</taxon>
        <taxon>Clostridiaceae</taxon>
        <taxon>Clostridium</taxon>
    </lineage>
</organism>
<dbReference type="CDD" id="cd04606">
    <property type="entry name" value="CBS_pair_Mg_transporter"/>
    <property type="match status" value="1"/>
</dbReference>
<dbReference type="Pfam" id="PF05239">
    <property type="entry name" value="PRC"/>
    <property type="match status" value="1"/>
</dbReference>
<keyword evidence="4" id="KW-1185">Reference proteome</keyword>
<gene>
    <name evidence="3" type="ORF">HGG79_16895</name>
</gene>
<dbReference type="InterPro" id="IPR000644">
    <property type="entry name" value="CBS_dom"/>
</dbReference>
<dbReference type="SMART" id="SM00924">
    <property type="entry name" value="MgtE_N"/>
    <property type="match status" value="1"/>
</dbReference>
<evidence type="ECO:0000313" key="4">
    <source>
        <dbReference type="Proteomes" id="UP000563151"/>
    </source>
</evidence>